<evidence type="ECO:0000313" key="2">
    <source>
        <dbReference type="EMBL" id="KAB1143472.1"/>
    </source>
</evidence>
<dbReference type="Proteomes" id="UP000442707">
    <property type="component" value="Unassembled WGS sequence"/>
</dbReference>
<dbReference type="AlphaFoldDB" id="A0A6H9UW06"/>
<sequence>MSRTNHGTFPGGFFGTHSESGSGVLIDDAVHLADALRGLTEYEYRTFRAEAGSHSRVGDVEDAEQVVVTTTGGAWASIDPSWSHPVSMSGANDLVIALGFENDRFSIDAFAGHGSLVDEDGAVTHLPYGQSTDAEPLDDWLAIRLGSAPPVQWTTAARPPRPLAALATLTSAQYGTVVDNTEQENGSA</sequence>
<comment type="caution">
    <text evidence="2">The sequence shown here is derived from an EMBL/GenBank/DDBJ whole genome shotgun (WGS) entry which is preliminary data.</text>
</comment>
<dbReference type="RefSeq" id="WP_150951453.1">
    <property type="nucleotide sequence ID" value="NZ_VZRB01000019.1"/>
</dbReference>
<dbReference type="SUPFAM" id="SSF55347">
    <property type="entry name" value="Glyceraldehyde-3-phosphate dehydrogenase-like, C-terminal domain"/>
    <property type="match status" value="1"/>
</dbReference>
<dbReference type="Pfam" id="PF22725">
    <property type="entry name" value="GFO_IDH_MocA_C3"/>
    <property type="match status" value="1"/>
</dbReference>
<accession>A0A6H9UW06</accession>
<keyword evidence="3" id="KW-1185">Reference proteome</keyword>
<evidence type="ECO:0000313" key="3">
    <source>
        <dbReference type="Proteomes" id="UP000442707"/>
    </source>
</evidence>
<gene>
    <name evidence="2" type="ORF">F7R91_25225</name>
</gene>
<organism evidence="2 3">
    <name type="scientific">Streptomyces luteolifulvus</name>
    <dbReference type="NCBI Taxonomy" id="2615112"/>
    <lineage>
        <taxon>Bacteria</taxon>
        <taxon>Bacillati</taxon>
        <taxon>Actinomycetota</taxon>
        <taxon>Actinomycetes</taxon>
        <taxon>Kitasatosporales</taxon>
        <taxon>Streptomycetaceae</taxon>
        <taxon>Streptomyces</taxon>
    </lineage>
</organism>
<dbReference type="EMBL" id="VZRB01000019">
    <property type="protein sequence ID" value="KAB1143472.1"/>
    <property type="molecule type" value="Genomic_DNA"/>
</dbReference>
<name>A0A6H9UW06_9ACTN</name>
<feature type="domain" description="GFO/IDH/MocA-like oxidoreductase" evidence="1">
    <location>
        <begin position="11"/>
        <end position="86"/>
    </location>
</feature>
<evidence type="ECO:0000259" key="1">
    <source>
        <dbReference type="Pfam" id="PF22725"/>
    </source>
</evidence>
<protein>
    <recommendedName>
        <fullName evidence="1">GFO/IDH/MocA-like oxidoreductase domain-containing protein</fullName>
    </recommendedName>
</protein>
<dbReference type="Gene3D" id="3.30.360.10">
    <property type="entry name" value="Dihydrodipicolinate Reductase, domain 2"/>
    <property type="match status" value="1"/>
</dbReference>
<reference evidence="2 3" key="1">
    <citation type="submission" date="2019-09" db="EMBL/GenBank/DDBJ databases">
        <title>Screening of Novel Bioactive Compounds from Soil-Associated.</title>
        <authorList>
            <person name="Zhao S."/>
        </authorList>
    </citation>
    <scope>NUCLEOTIDE SEQUENCE [LARGE SCALE GENOMIC DNA]</scope>
    <source>
        <strain evidence="2 3">HIT-DPA4</strain>
    </source>
</reference>
<proteinExistence type="predicted"/>
<dbReference type="InterPro" id="IPR055170">
    <property type="entry name" value="GFO_IDH_MocA-like_dom"/>
</dbReference>